<dbReference type="OrthoDB" id="10524413at2759"/>
<name>A0A9P5ZSQ5_PLEER</name>
<feature type="compositionally biased region" description="Basic and acidic residues" evidence="2">
    <location>
        <begin position="437"/>
        <end position="451"/>
    </location>
</feature>
<feature type="compositionally biased region" description="Low complexity" evidence="2">
    <location>
        <begin position="452"/>
        <end position="463"/>
    </location>
</feature>
<gene>
    <name evidence="3" type="ORF">BDN71DRAFT_1591588</name>
</gene>
<evidence type="ECO:0000313" key="3">
    <source>
        <dbReference type="EMBL" id="KAF9492478.1"/>
    </source>
</evidence>
<feature type="compositionally biased region" description="Basic residues" evidence="2">
    <location>
        <begin position="647"/>
        <end position="663"/>
    </location>
</feature>
<keyword evidence="1" id="KW-0175">Coiled coil</keyword>
<evidence type="ECO:0000256" key="2">
    <source>
        <dbReference type="SAM" id="MobiDB-lite"/>
    </source>
</evidence>
<proteinExistence type="predicted"/>
<protein>
    <submittedName>
        <fullName evidence="3">Uncharacterized protein</fullName>
    </submittedName>
</protein>
<evidence type="ECO:0000256" key="1">
    <source>
        <dbReference type="SAM" id="Coils"/>
    </source>
</evidence>
<organism evidence="3 4">
    <name type="scientific">Pleurotus eryngii</name>
    <name type="common">Boletus of the steppes</name>
    <dbReference type="NCBI Taxonomy" id="5323"/>
    <lineage>
        <taxon>Eukaryota</taxon>
        <taxon>Fungi</taxon>
        <taxon>Dikarya</taxon>
        <taxon>Basidiomycota</taxon>
        <taxon>Agaricomycotina</taxon>
        <taxon>Agaricomycetes</taxon>
        <taxon>Agaricomycetidae</taxon>
        <taxon>Agaricales</taxon>
        <taxon>Pleurotineae</taxon>
        <taxon>Pleurotaceae</taxon>
        <taxon>Pleurotus</taxon>
    </lineage>
</organism>
<evidence type="ECO:0000313" key="4">
    <source>
        <dbReference type="Proteomes" id="UP000807025"/>
    </source>
</evidence>
<reference evidence="3" key="1">
    <citation type="submission" date="2020-11" db="EMBL/GenBank/DDBJ databases">
        <authorList>
            <consortium name="DOE Joint Genome Institute"/>
            <person name="Ahrendt S."/>
            <person name="Riley R."/>
            <person name="Andreopoulos W."/>
            <person name="Labutti K."/>
            <person name="Pangilinan J."/>
            <person name="Ruiz-Duenas F.J."/>
            <person name="Barrasa J.M."/>
            <person name="Sanchez-Garcia M."/>
            <person name="Camarero S."/>
            <person name="Miyauchi S."/>
            <person name="Serrano A."/>
            <person name="Linde D."/>
            <person name="Babiker R."/>
            <person name="Drula E."/>
            <person name="Ayuso-Fernandez I."/>
            <person name="Pacheco R."/>
            <person name="Padilla G."/>
            <person name="Ferreira P."/>
            <person name="Barriuso J."/>
            <person name="Kellner H."/>
            <person name="Castanera R."/>
            <person name="Alfaro M."/>
            <person name="Ramirez L."/>
            <person name="Pisabarro A.G."/>
            <person name="Kuo A."/>
            <person name="Tritt A."/>
            <person name="Lipzen A."/>
            <person name="He G."/>
            <person name="Yan M."/>
            <person name="Ng V."/>
            <person name="Cullen D."/>
            <person name="Martin F."/>
            <person name="Rosso M.-N."/>
            <person name="Henrissat B."/>
            <person name="Hibbett D."/>
            <person name="Martinez A.T."/>
            <person name="Grigoriev I.V."/>
        </authorList>
    </citation>
    <scope>NUCLEOTIDE SEQUENCE</scope>
    <source>
        <strain evidence="3">ATCC 90797</strain>
    </source>
</reference>
<feature type="region of interest" description="Disordered" evidence="2">
    <location>
        <begin position="403"/>
        <end position="680"/>
    </location>
</feature>
<comment type="caution">
    <text evidence="3">The sequence shown here is derived from an EMBL/GenBank/DDBJ whole genome shotgun (WGS) entry which is preliminary data.</text>
</comment>
<dbReference type="EMBL" id="MU154600">
    <property type="protein sequence ID" value="KAF9492478.1"/>
    <property type="molecule type" value="Genomic_DNA"/>
</dbReference>
<feature type="coiled-coil region" evidence="1">
    <location>
        <begin position="10"/>
        <end position="41"/>
    </location>
</feature>
<feature type="compositionally biased region" description="Basic and acidic residues" evidence="2">
    <location>
        <begin position="479"/>
        <end position="488"/>
    </location>
</feature>
<dbReference type="AlphaFoldDB" id="A0A9P5ZSQ5"/>
<accession>A0A9P5ZSQ5</accession>
<dbReference type="Proteomes" id="UP000807025">
    <property type="component" value="Unassembled WGS sequence"/>
</dbReference>
<feature type="compositionally biased region" description="Low complexity" evidence="2">
    <location>
        <begin position="548"/>
        <end position="565"/>
    </location>
</feature>
<keyword evidence="4" id="KW-1185">Reference proteome</keyword>
<sequence>MRFKVKENGFALEKQELELQVAQLNEAQKQAAQQNDQITRELKYLRHDYEAEVQKLEIRSAVTHAEAIQCAELLITENKVLRAQNSEITSIAIGGLQSEGVRLQEERSWVGERASELINNCAAYEAENARLHTHVSELISKCAAYKIENASIHTQVGSLHTQVSELVSKCAAYEVENAHLHTQPSFIIKFASENQHLRNELSQRIGTINTIHGCLAILASPGPAEYDTTLVPSVVVIGADPMAESKQCLQYLKKIHHQIAEKACYAQENRRHLPSTTNVSRESVAVQTEGILTVTREAGAQAGRSNDTHWTQSSKGVQAEVVRFESKPVLHQGIQTEETPVISSELEVQASGLNDVQVQLSLTVPCGEIHPEVVTKEAEVQAGRSSDVPLRLPQAILHQGVQTDETPVVSVEAKAQAGGSKDTHQTQLSKGVQAEVVHFESEPETHVDRSSDPSSQSPPSVDTSQDEGALTEEILVVSGEREDGRDDAAPQLPSTSSELPTVEAHGPPHDSDGAQNGTHTPSSSPPQTPAFRAFRFSPLTPPPHDRSLIGPLSPMSPLSSSPENSPVRRNIKPSASTTTTSRRTRSKRSASNDQNSGQLPEASMIISPRRTRSSMRLTSNNQISNQLAPGGSLTSKRKAIPNSSAPQKRRRTSFAASRFKRRRATPEEVDSEISDHDAAS</sequence>
<feature type="compositionally biased region" description="Polar residues" evidence="2">
    <location>
        <begin position="614"/>
        <end position="627"/>
    </location>
</feature>